<dbReference type="Gene3D" id="3.80.10.10">
    <property type="entry name" value="Ribonuclease Inhibitor"/>
    <property type="match status" value="3"/>
</dbReference>
<feature type="domain" description="Leucine-rich repeat-containing N-terminal plant-type" evidence="12">
    <location>
        <begin position="37"/>
        <end position="75"/>
    </location>
</feature>
<dbReference type="InterPro" id="IPR032675">
    <property type="entry name" value="LRR_dom_sf"/>
</dbReference>
<dbReference type="InterPro" id="IPR001611">
    <property type="entry name" value="Leu-rich_rpt"/>
</dbReference>
<name>A0A9Q0HFI7_9MAGN</name>
<dbReference type="OrthoDB" id="676979at2759"/>
<dbReference type="Pfam" id="PF00560">
    <property type="entry name" value="LRR_1"/>
    <property type="match status" value="2"/>
</dbReference>
<dbReference type="InterPro" id="IPR013210">
    <property type="entry name" value="LRR_N_plant-typ"/>
</dbReference>
<keyword evidence="14" id="KW-1185">Reference proteome</keyword>
<proteinExistence type="inferred from homology"/>
<dbReference type="InterPro" id="IPR051848">
    <property type="entry name" value="PGIP"/>
</dbReference>
<evidence type="ECO:0000256" key="5">
    <source>
        <dbReference type="ARBA" id="ARBA00022729"/>
    </source>
</evidence>
<evidence type="ECO:0000256" key="10">
    <source>
        <dbReference type="ARBA" id="ARBA00038043"/>
    </source>
</evidence>
<dbReference type="InterPro" id="IPR003591">
    <property type="entry name" value="Leu-rich_rpt_typical-subtyp"/>
</dbReference>
<keyword evidence="8" id="KW-0472">Membrane</keyword>
<comment type="similarity">
    <text evidence="10">Belongs to the polygalacturonase-inhibiting protein family.</text>
</comment>
<evidence type="ECO:0000256" key="8">
    <source>
        <dbReference type="ARBA" id="ARBA00023136"/>
    </source>
</evidence>
<accession>A0A9Q0HFI7</accession>
<dbReference type="FunFam" id="3.80.10.10:FF:000275">
    <property type="entry name" value="Leucine-rich repeat receptor-like protein kinase"/>
    <property type="match status" value="2"/>
</dbReference>
<dbReference type="EMBL" id="JAMYWD010000008">
    <property type="protein sequence ID" value="KAJ4963745.1"/>
    <property type="molecule type" value="Genomic_DNA"/>
</dbReference>
<dbReference type="SUPFAM" id="SSF52058">
    <property type="entry name" value="L domain-like"/>
    <property type="match status" value="2"/>
</dbReference>
<evidence type="ECO:0000256" key="2">
    <source>
        <dbReference type="ARBA" id="ARBA00004196"/>
    </source>
</evidence>
<gene>
    <name evidence="13" type="ORF">NE237_023684</name>
</gene>
<evidence type="ECO:0000256" key="9">
    <source>
        <dbReference type="ARBA" id="ARBA00023180"/>
    </source>
</evidence>
<dbReference type="PROSITE" id="PS51257">
    <property type="entry name" value="PROKAR_LIPOPROTEIN"/>
    <property type="match status" value="1"/>
</dbReference>
<sequence>MASSSRNSRGTTNCSFILILCFSFISSSQLLSQACHDVDRLALLGFKAQITSDSGNLRTWNASTDCCTWEHITCDTTTGRVVQLNIPGTPDMAAPDETSTFPLTGTLSPTLGNLSSLEFLKINNHYEGLVGPIPPELGNLQNLTVLYLWGNHLSGSIPSSLGNLVHLEALDLSYNQLSGVIPPSLSLLKNLTSIGLEENQFTGRGAEYDNLRAKCDRINADIQARHGFFPLCLKSSQACHDVDRAALLGFKAQITSDGGNLKTWNASTDCCTWEHIACDSTGRAVQLNILSIPEGAGPDEDTSFPMTGTLSPTLRNLSSIELLKINGHPVAEPIPTELGNLRKLTNLNLGFNKLNGSIPSSFGNLINLEYLDLSYNHLSGVIPSALQSLTKLIDFEITTNQITGEIPPEIGNLRSLNYLSLGSNKLNGSIPSSLGNLVNLKSLYLFDNQLSSVVPSSLHSLKNLTTIVIS</sequence>
<evidence type="ECO:0000256" key="11">
    <source>
        <dbReference type="SAM" id="SignalP"/>
    </source>
</evidence>
<evidence type="ECO:0000313" key="13">
    <source>
        <dbReference type="EMBL" id="KAJ4963745.1"/>
    </source>
</evidence>
<comment type="subcellular location">
    <subcellularLocation>
        <location evidence="2">Cell envelope</location>
    </subcellularLocation>
    <subcellularLocation>
        <location evidence="1">Membrane</location>
        <topology evidence="1">Single-pass membrane protein</topology>
    </subcellularLocation>
</comment>
<dbReference type="Pfam" id="PF08263">
    <property type="entry name" value="LRRNT_2"/>
    <property type="match status" value="2"/>
</dbReference>
<evidence type="ECO:0000313" key="14">
    <source>
        <dbReference type="Proteomes" id="UP001141806"/>
    </source>
</evidence>
<keyword evidence="3" id="KW-0433">Leucine-rich repeat</keyword>
<organism evidence="13 14">
    <name type="scientific">Protea cynaroides</name>
    <dbReference type="NCBI Taxonomy" id="273540"/>
    <lineage>
        <taxon>Eukaryota</taxon>
        <taxon>Viridiplantae</taxon>
        <taxon>Streptophyta</taxon>
        <taxon>Embryophyta</taxon>
        <taxon>Tracheophyta</taxon>
        <taxon>Spermatophyta</taxon>
        <taxon>Magnoliopsida</taxon>
        <taxon>Proteales</taxon>
        <taxon>Proteaceae</taxon>
        <taxon>Protea</taxon>
    </lineage>
</organism>
<comment type="caution">
    <text evidence="13">The sequence shown here is derived from an EMBL/GenBank/DDBJ whole genome shotgun (WGS) entry which is preliminary data.</text>
</comment>
<feature type="chain" id="PRO_5040344665" description="Leucine-rich repeat-containing N-terminal plant-type domain-containing protein" evidence="11">
    <location>
        <begin position="28"/>
        <end position="470"/>
    </location>
</feature>
<evidence type="ECO:0000256" key="6">
    <source>
        <dbReference type="ARBA" id="ARBA00022737"/>
    </source>
</evidence>
<reference evidence="13" key="1">
    <citation type="journal article" date="2023" name="Plant J.">
        <title>The genome of the king protea, Protea cynaroides.</title>
        <authorList>
            <person name="Chang J."/>
            <person name="Duong T.A."/>
            <person name="Schoeman C."/>
            <person name="Ma X."/>
            <person name="Roodt D."/>
            <person name="Barker N."/>
            <person name="Li Z."/>
            <person name="Van de Peer Y."/>
            <person name="Mizrachi E."/>
        </authorList>
    </citation>
    <scope>NUCLEOTIDE SEQUENCE</scope>
    <source>
        <tissue evidence="13">Young leaves</tissue>
    </source>
</reference>
<keyword evidence="4" id="KW-0812">Transmembrane</keyword>
<dbReference type="AlphaFoldDB" id="A0A9Q0HFI7"/>
<keyword evidence="6" id="KW-0677">Repeat</keyword>
<dbReference type="GO" id="GO:0016020">
    <property type="term" value="C:membrane"/>
    <property type="evidence" value="ECO:0007669"/>
    <property type="project" value="UniProtKB-SubCell"/>
</dbReference>
<keyword evidence="9" id="KW-0325">Glycoprotein</keyword>
<dbReference type="PANTHER" id="PTHR48059">
    <property type="entry name" value="POLYGALACTURONASE INHIBITOR 1"/>
    <property type="match status" value="1"/>
</dbReference>
<keyword evidence="7" id="KW-1133">Transmembrane helix</keyword>
<dbReference type="SMART" id="SM00369">
    <property type="entry name" value="LRR_TYP"/>
    <property type="match status" value="6"/>
</dbReference>
<protein>
    <recommendedName>
        <fullName evidence="12">Leucine-rich repeat-containing N-terminal plant-type domain-containing protein</fullName>
    </recommendedName>
</protein>
<dbReference type="Pfam" id="PF13855">
    <property type="entry name" value="LRR_8"/>
    <property type="match status" value="2"/>
</dbReference>
<evidence type="ECO:0000256" key="4">
    <source>
        <dbReference type="ARBA" id="ARBA00022692"/>
    </source>
</evidence>
<evidence type="ECO:0000256" key="7">
    <source>
        <dbReference type="ARBA" id="ARBA00022989"/>
    </source>
</evidence>
<dbReference type="PANTHER" id="PTHR48059:SF30">
    <property type="entry name" value="OS06G0587000 PROTEIN"/>
    <property type="match status" value="1"/>
</dbReference>
<dbReference type="Proteomes" id="UP001141806">
    <property type="component" value="Unassembled WGS sequence"/>
</dbReference>
<dbReference type="PROSITE" id="PS51450">
    <property type="entry name" value="LRR"/>
    <property type="match status" value="3"/>
</dbReference>
<dbReference type="PRINTS" id="PR00019">
    <property type="entry name" value="LEURICHRPT"/>
</dbReference>
<feature type="domain" description="Leucine-rich repeat-containing N-terminal plant-type" evidence="12">
    <location>
        <begin position="241"/>
        <end position="279"/>
    </location>
</feature>
<keyword evidence="5 11" id="KW-0732">Signal</keyword>
<feature type="signal peptide" evidence="11">
    <location>
        <begin position="1"/>
        <end position="27"/>
    </location>
</feature>
<evidence type="ECO:0000256" key="3">
    <source>
        <dbReference type="ARBA" id="ARBA00022614"/>
    </source>
</evidence>
<evidence type="ECO:0000256" key="1">
    <source>
        <dbReference type="ARBA" id="ARBA00004167"/>
    </source>
</evidence>
<evidence type="ECO:0000259" key="12">
    <source>
        <dbReference type="Pfam" id="PF08263"/>
    </source>
</evidence>